<comment type="caution">
    <text evidence="1">The sequence shown here is derived from an EMBL/GenBank/DDBJ whole genome shotgun (WGS) entry which is preliminary data.</text>
</comment>
<keyword evidence="2" id="KW-1185">Reference proteome</keyword>
<gene>
    <name evidence="1" type="ORF">D5S18_03620</name>
</gene>
<dbReference type="RefSeq" id="WP_120038000.1">
    <property type="nucleotide sequence ID" value="NZ_QZFU01000011.1"/>
</dbReference>
<dbReference type="EMBL" id="QZFU01000011">
    <property type="protein sequence ID" value="RJO78943.1"/>
    <property type="molecule type" value="Genomic_DNA"/>
</dbReference>
<dbReference type="Proteomes" id="UP000266677">
    <property type="component" value="Unassembled WGS sequence"/>
</dbReference>
<reference evidence="1 2" key="1">
    <citation type="submission" date="2018-09" db="EMBL/GenBank/DDBJ databases">
        <title>YIM PH21274 draft genome.</title>
        <authorList>
            <person name="Miao C."/>
        </authorList>
    </citation>
    <scope>NUCLEOTIDE SEQUENCE [LARGE SCALE GENOMIC DNA]</scope>
    <source>
        <strain evidence="1 2">YIM PH 21724</strain>
    </source>
</reference>
<evidence type="ECO:0000313" key="1">
    <source>
        <dbReference type="EMBL" id="RJO78943.1"/>
    </source>
</evidence>
<evidence type="ECO:0000313" key="2">
    <source>
        <dbReference type="Proteomes" id="UP000266677"/>
    </source>
</evidence>
<proteinExistence type="predicted"/>
<dbReference type="OrthoDB" id="4578578at2"/>
<protein>
    <submittedName>
        <fullName evidence="1">Helix-turn-helix domain-containing protein</fullName>
    </submittedName>
</protein>
<organism evidence="1 2">
    <name type="scientific">Nocardia panacis</name>
    <dbReference type="NCBI Taxonomy" id="2340916"/>
    <lineage>
        <taxon>Bacteria</taxon>
        <taxon>Bacillati</taxon>
        <taxon>Actinomycetota</taxon>
        <taxon>Actinomycetes</taxon>
        <taxon>Mycobacteriales</taxon>
        <taxon>Nocardiaceae</taxon>
        <taxon>Nocardia</taxon>
    </lineage>
</organism>
<name>A0A3A4KED1_9NOCA</name>
<sequence>MLDHPYRVQIAAKAADLARERAEIALLASRGVIAEAIAVMRAEGLGDRQIAAKLGVSKSSIKARAIRPVPTNEDMAAQIETLRQTMWVDVADMTDQHWIIVDDHIRSYKRMLTHGITPEVRERNDVATDSREYVQVTTGNRIVVYSQTQWNGQPDPIVVSGGDQRGRYIVERCPGVDRMICAARHTPLPLDEIGLDVDDDLYGTGWPRPRPTAHQVWKRITAAIEDTYQIFDPAYPNWEVERRRGTADRYPKRADRQVVQRVSSD</sequence>
<dbReference type="AlphaFoldDB" id="A0A3A4KED1"/>
<accession>A0A3A4KED1</accession>